<sequence>METQENKLYSYKMTHDTRFAPNPLFGVLTLATCKPALRRNTGVGNWIAGWTSKKLRNNSTNVGEERLIYLARVTKKLTYPEYWEQYPQKRPNNLDDPHVESYHGDNIYEPRPGYTPNPLDPNSFILHENSHHKTLEKKIKDLKGMYVLVCEEFYYFSCLSPLDIPIEIRPNIPKVQTSYGTITKDASEFIDYVRQHVEQCKYTDTI</sequence>
<evidence type="ECO:0000259" key="1">
    <source>
        <dbReference type="Pfam" id="PF18753"/>
    </source>
</evidence>
<proteinExistence type="predicted"/>
<dbReference type="KEGG" id="buy:D8S85_20305"/>
<dbReference type="AlphaFoldDB" id="A0A3Q9IWN0"/>
<dbReference type="InterPro" id="IPR041180">
    <property type="entry name" value="Nmad2"/>
</dbReference>
<reference evidence="2 3" key="1">
    <citation type="submission" date="2018-10" db="EMBL/GenBank/DDBJ databases">
        <title>Butyricimonas faecalis sp. nov., isolated from human faeces and emended description of the genus Butyricimonas.</title>
        <authorList>
            <person name="Le Roy T."/>
            <person name="Van der Smissen P."/>
            <person name="Paquot A."/>
            <person name="Delzenne N."/>
            <person name="Muccioli G."/>
            <person name="Collet J.-F."/>
            <person name="Cani P.D."/>
        </authorList>
    </citation>
    <scope>NUCLEOTIDE SEQUENCE [LARGE SCALE GENOMIC DNA]</scope>
    <source>
        <strain evidence="2 3">H184</strain>
    </source>
</reference>
<dbReference type="OrthoDB" id="2080678at2"/>
<feature type="domain" description="Nucleotide modification associated" evidence="1">
    <location>
        <begin position="6"/>
        <end position="198"/>
    </location>
</feature>
<dbReference type="Pfam" id="PF18753">
    <property type="entry name" value="Nmad2"/>
    <property type="match status" value="1"/>
</dbReference>
<dbReference type="RefSeq" id="WP_106624079.1">
    <property type="nucleotide sequence ID" value="NZ_CP032819.1"/>
</dbReference>
<keyword evidence="3" id="KW-1185">Reference proteome</keyword>
<dbReference type="EMBL" id="CP032819">
    <property type="protein sequence ID" value="AZS31663.1"/>
    <property type="molecule type" value="Genomic_DNA"/>
</dbReference>
<dbReference type="Proteomes" id="UP000270673">
    <property type="component" value="Chromosome"/>
</dbReference>
<gene>
    <name evidence="2" type="ORF">D8S85_20305</name>
</gene>
<protein>
    <recommendedName>
        <fullName evidence="1">Nucleotide modification associated domain-containing protein</fullName>
    </recommendedName>
</protein>
<organism evidence="2 3">
    <name type="scientific">Butyricimonas faecalis</name>
    <dbReference type="NCBI Taxonomy" id="2093856"/>
    <lineage>
        <taxon>Bacteria</taxon>
        <taxon>Pseudomonadati</taxon>
        <taxon>Bacteroidota</taxon>
        <taxon>Bacteroidia</taxon>
        <taxon>Bacteroidales</taxon>
        <taxon>Odoribacteraceae</taxon>
        <taxon>Butyricimonas</taxon>
    </lineage>
</organism>
<name>A0A3Q9IWN0_9BACT</name>
<accession>A0A3Q9IWN0</accession>
<evidence type="ECO:0000313" key="2">
    <source>
        <dbReference type="EMBL" id="AZS31663.1"/>
    </source>
</evidence>
<evidence type="ECO:0000313" key="3">
    <source>
        <dbReference type="Proteomes" id="UP000270673"/>
    </source>
</evidence>